<feature type="coiled-coil region" evidence="1">
    <location>
        <begin position="408"/>
        <end position="508"/>
    </location>
</feature>
<organism evidence="3 4">
    <name type="scientific">Candidatus Taylorbacteria bacterium RIFCSPLOWO2_12_FULL_44_15c</name>
    <dbReference type="NCBI Taxonomy" id="1802333"/>
    <lineage>
        <taxon>Bacteria</taxon>
        <taxon>Candidatus Tayloriibacteriota</taxon>
    </lineage>
</organism>
<dbReference type="EMBL" id="MHSL01000027">
    <property type="protein sequence ID" value="OHA43285.1"/>
    <property type="molecule type" value="Genomic_DNA"/>
</dbReference>
<dbReference type="InterPro" id="IPR003395">
    <property type="entry name" value="RecF/RecN/SMC_N"/>
</dbReference>
<evidence type="ECO:0000313" key="3">
    <source>
        <dbReference type="EMBL" id="OHA43285.1"/>
    </source>
</evidence>
<dbReference type="Gene3D" id="3.40.50.300">
    <property type="entry name" value="P-loop containing nucleotide triphosphate hydrolases"/>
    <property type="match status" value="2"/>
</dbReference>
<dbReference type="Proteomes" id="UP000176355">
    <property type="component" value="Unassembled WGS sequence"/>
</dbReference>
<comment type="caution">
    <text evidence="3">The sequence shown here is derived from an EMBL/GenBank/DDBJ whole genome shotgun (WGS) entry which is preliminary data.</text>
</comment>
<accession>A0A1G2P4K6</accession>
<sequence length="748" mass="85153">MKLKSLELVGFKSFAKKSELNFTAPITAIVGPNGSGKSNVAEAFRFVLGEQSFKSMRGKRGEDLIWNGTAKLPRQNRAAVKLIFDNSQKLLNIDFDEAILERVVHRDGVNEYSVNSSQVRLRDILELLAGAHIGPSGHHIISQGEADRVLNANMKERRLMIEDALGLKIYHYKKQESERKLEKTNENIKSVESLRREIAPHLKFLKKQVEKIARAAELRAKLVALYHEYFRRESVYINRERAELAEEKKLPSEELKKTEHDLARARQVLENSQGADKQSRELLTIEEQLRTLRARKDELFRDLGQLEGELSAEKRLFQRLELEEKNEKHRTIAWREVEKLAKEIEEQTILEKIKELVANFLTLHRQTRDGTILQEAGRAIEKIGKEKTSREEALKKETVNEEKLLAKSAELKVIMEKEKDENRAAEREVFRLMVAQNEMLGKLQMLRSREEKLRANEEEYKRELSEATAIAGVEAIHYEEIKDEVARAQLANELHQEQTERRRELEKIKIRIEEMGAGGGGDIIKEHQEAGERDAFLEREITDLEKTSQSLGELVTELDEKLMAEFKTGVEKINAEFQKYFAMMFGGGEASIEVICEKKRKRAELGEEAGLFDEPSGVAGLLAEAAEEKGEEGIDIRVNLPRKRIKGLDMLSGGERALTSIALIFAVSQVNPPPFIILDETDAALDEANSRKYGDIIEELAKKSQLILITHNRETMSRADVLYGVTMGVDGVSKLLSIQFAEALEVTK</sequence>
<dbReference type="InterPro" id="IPR027417">
    <property type="entry name" value="P-loop_NTPase"/>
</dbReference>
<protein>
    <recommendedName>
        <fullName evidence="2">RecF/RecN/SMC N-terminal domain-containing protein</fullName>
    </recommendedName>
</protein>
<proteinExistence type="predicted"/>
<dbReference type="Pfam" id="PF02463">
    <property type="entry name" value="SMC_N"/>
    <property type="match status" value="1"/>
</dbReference>
<name>A0A1G2P4K6_9BACT</name>
<reference evidence="3 4" key="1">
    <citation type="journal article" date="2016" name="Nat. Commun.">
        <title>Thousands of microbial genomes shed light on interconnected biogeochemical processes in an aquifer system.</title>
        <authorList>
            <person name="Anantharaman K."/>
            <person name="Brown C.T."/>
            <person name="Hug L.A."/>
            <person name="Sharon I."/>
            <person name="Castelle C.J."/>
            <person name="Probst A.J."/>
            <person name="Thomas B.C."/>
            <person name="Singh A."/>
            <person name="Wilkins M.J."/>
            <person name="Karaoz U."/>
            <person name="Brodie E.L."/>
            <person name="Williams K.H."/>
            <person name="Hubbard S.S."/>
            <person name="Banfield J.F."/>
        </authorList>
    </citation>
    <scope>NUCLEOTIDE SEQUENCE [LARGE SCALE GENOMIC DNA]</scope>
</reference>
<feature type="domain" description="RecF/RecN/SMC N-terminal" evidence="2">
    <location>
        <begin position="3"/>
        <end position="733"/>
    </location>
</feature>
<dbReference type="PANTHER" id="PTHR43977">
    <property type="entry name" value="STRUCTURAL MAINTENANCE OF CHROMOSOMES PROTEIN 3"/>
    <property type="match status" value="1"/>
</dbReference>
<evidence type="ECO:0000259" key="2">
    <source>
        <dbReference type="Pfam" id="PF02463"/>
    </source>
</evidence>
<keyword evidence="1" id="KW-0175">Coiled coil</keyword>
<feature type="coiled-coil region" evidence="1">
    <location>
        <begin position="255"/>
        <end position="323"/>
    </location>
</feature>
<evidence type="ECO:0000313" key="4">
    <source>
        <dbReference type="Proteomes" id="UP000176355"/>
    </source>
</evidence>
<evidence type="ECO:0000256" key="1">
    <source>
        <dbReference type="SAM" id="Coils"/>
    </source>
</evidence>
<dbReference type="AlphaFoldDB" id="A0A1G2P4K6"/>
<gene>
    <name evidence="3" type="ORF">A3G03_01650</name>
</gene>
<dbReference type="SUPFAM" id="SSF52540">
    <property type="entry name" value="P-loop containing nucleoside triphosphate hydrolases"/>
    <property type="match status" value="1"/>
</dbReference>
<dbReference type="STRING" id="1802333.A3G03_01650"/>